<feature type="coiled-coil region" evidence="1">
    <location>
        <begin position="149"/>
        <end position="176"/>
    </location>
</feature>
<dbReference type="AlphaFoldDB" id="A0A2J9VJG3"/>
<reference evidence="3" key="1">
    <citation type="submission" date="2017-12" db="EMBL/GenBank/DDBJ databases">
        <title>FDA dAtabase for Regulatory Grade micrObial Sequences (FDA-ARGOS): Supporting development and validation of Infectious Disease Dx tests.</title>
        <authorList>
            <person name="Hoffmann M."/>
            <person name="Allard M."/>
            <person name="Evans P."/>
            <person name="Brown E."/>
            <person name="Tallon L.J."/>
            <person name="Sadzewicz L."/>
            <person name="Sengamalay N."/>
            <person name="Ott S."/>
            <person name="Godinez A."/>
            <person name="Nagaraj S."/>
            <person name="Vavikolanu K."/>
            <person name="Aluvathingal J."/>
            <person name="Nadendla S."/>
            <person name="Hobson J."/>
            <person name="Sichtig H."/>
        </authorList>
    </citation>
    <scope>NUCLEOTIDE SEQUENCE [LARGE SCALE GENOMIC DNA]</scope>
    <source>
        <strain evidence="3">FDAARGOS_113</strain>
    </source>
</reference>
<evidence type="ECO:0000256" key="1">
    <source>
        <dbReference type="SAM" id="Coils"/>
    </source>
</evidence>
<keyword evidence="4" id="KW-1185">Reference proteome</keyword>
<evidence type="ECO:0000256" key="2">
    <source>
        <dbReference type="SAM" id="Phobius"/>
    </source>
</evidence>
<dbReference type="RefSeq" id="WP_000836021.1">
    <property type="nucleotide sequence ID" value="NZ_CAWMSS010000002.1"/>
</dbReference>
<organism evidence="3 4">
    <name type="scientific">Vibrio mimicus</name>
    <dbReference type="NCBI Taxonomy" id="674"/>
    <lineage>
        <taxon>Bacteria</taxon>
        <taxon>Pseudomonadati</taxon>
        <taxon>Pseudomonadota</taxon>
        <taxon>Gammaproteobacteria</taxon>
        <taxon>Vibrionales</taxon>
        <taxon>Vibrionaceae</taxon>
        <taxon>Vibrio</taxon>
    </lineage>
</organism>
<sequence>MKSILELIFNNPKYKWFMTAYILIVFIGGVSAVILEKNGVLKIQTTSNAYDKIEELKRQISTLDETLTSSKREFDKISSIDPSLFVEASQLIENLDSQKTQDISTLLSKQNHLDQQVSQLDSKVTDLASALNPASNKDILTIARLGDHAKHTDERLKELKLDFDNLKKDLAAEANRNHELVVKEIDRIVGMFQWLGVLLIPIILNTLRDIFTSRSVSRDDQNA</sequence>
<keyword evidence="2" id="KW-0472">Membrane</keyword>
<keyword evidence="2" id="KW-1133">Transmembrane helix</keyword>
<feature type="transmembrane region" description="Helical" evidence="2">
    <location>
        <begin position="16"/>
        <end position="35"/>
    </location>
</feature>
<name>A0A2J9VJG3_VIBMI</name>
<dbReference type="EMBL" id="LOSJ02000001">
    <property type="protein sequence ID" value="PNM63930.1"/>
    <property type="molecule type" value="Genomic_DNA"/>
</dbReference>
<protein>
    <submittedName>
        <fullName evidence="3">Uncharacterized protein</fullName>
    </submittedName>
</protein>
<evidence type="ECO:0000313" key="3">
    <source>
        <dbReference type="EMBL" id="PNM63930.1"/>
    </source>
</evidence>
<evidence type="ECO:0000313" key="4">
    <source>
        <dbReference type="Proteomes" id="UP000053748"/>
    </source>
</evidence>
<keyword evidence="2" id="KW-0812">Transmembrane</keyword>
<feature type="coiled-coil region" evidence="1">
    <location>
        <begin position="46"/>
        <end position="73"/>
    </location>
</feature>
<comment type="caution">
    <text evidence="3">The sequence shown here is derived from an EMBL/GenBank/DDBJ whole genome shotgun (WGS) entry which is preliminary data.</text>
</comment>
<gene>
    <name evidence="3" type="ORF">AL544_003075</name>
</gene>
<proteinExistence type="predicted"/>
<keyword evidence="1" id="KW-0175">Coiled coil</keyword>
<dbReference type="Proteomes" id="UP000053748">
    <property type="component" value="Unassembled WGS sequence"/>
</dbReference>
<accession>A0A2J9VJG3</accession>